<dbReference type="FunFam" id="3.40.309.10:FF:000009">
    <property type="entry name" value="Aldehyde dehydrogenase A"/>
    <property type="match status" value="1"/>
</dbReference>
<dbReference type="Pfam" id="PF00171">
    <property type="entry name" value="Aldedh"/>
    <property type="match status" value="1"/>
</dbReference>
<evidence type="ECO:0000313" key="7">
    <source>
        <dbReference type="Proteomes" id="UP000515663"/>
    </source>
</evidence>
<dbReference type="InterPro" id="IPR016163">
    <property type="entry name" value="Ald_DH_C"/>
</dbReference>
<feature type="domain" description="Aldehyde dehydrogenase" evidence="5">
    <location>
        <begin position="31"/>
        <end position="490"/>
    </location>
</feature>
<organism evidence="6 7">
    <name type="scientific">Gordonia jinghuaiqii</name>
    <dbReference type="NCBI Taxonomy" id="2758710"/>
    <lineage>
        <taxon>Bacteria</taxon>
        <taxon>Bacillati</taxon>
        <taxon>Actinomycetota</taxon>
        <taxon>Actinomycetes</taxon>
        <taxon>Mycobacteriales</taxon>
        <taxon>Gordoniaceae</taxon>
        <taxon>Gordonia</taxon>
    </lineage>
</organism>
<evidence type="ECO:0000313" key="6">
    <source>
        <dbReference type="EMBL" id="QMT00984.1"/>
    </source>
</evidence>
<accession>A0A7D7QH30</accession>
<dbReference type="Gene3D" id="3.40.309.10">
    <property type="entry name" value="Aldehyde Dehydrogenase, Chain A, domain 2"/>
    <property type="match status" value="1"/>
</dbReference>
<dbReference type="SUPFAM" id="SSF53720">
    <property type="entry name" value="ALDH-like"/>
    <property type="match status" value="1"/>
</dbReference>
<dbReference type="Proteomes" id="UP000515663">
    <property type="component" value="Chromosome"/>
</dbReference>
<dbReference type="RefSeq" id="WP_188331217.1">
    <property type="nucleotide sequence ID" value="NZ_CP059491.1"/>
</dbReference>
<evidence type="ECO:0000256" key="2">
    <source>
        <dbReference type="ARBA" id="ARBA00023002"/>
    </source>
</evidence>
<name>A0A7D7QH30_9ACTN</name>
<dbReference type="InterPro" id="IPR016162">
    <property type="entry name" value="Ald_DH_N"/>
</dbReference>
<dbReference type="KEGG" id="gji:H1R19_19285"/>
<sequence length="496" mass="51572">MTAEAIGTDRARLGSTATLGMFIDGEEVDSSTGATGDVFDPGTGEVIARVARGTASDVDRAVEVAREAFDDQRWRRLSGAERGVVLWRVADLIESRRDELSRLESRNVGLPIADAFAMVGEAAAAFRYYAGLADKIHGRTLEIGPAERRVHSYTLREPIGVAGLIASWNAPLVVAAQKIAPALAAGCACVLKPASETPLTALQLVRILEEAGVPSGVVNVVMGGGEAVGSAIAAHPGIDKVSFTGSTAVGKSIVHAATGNLKKLTLELGGKSPVIVLADAEVDKVIPAVAAAIFYNAGQICTSGTRLYVHDDIYEEVVAGVGAAGRALKIGYGTDPGVQLGPLISAKQLATVDGYVQSGLADGARLVTGGSPVGGKGFFFEPTVLADVTSEMKVVREEIFGPVIGAMRIHDVEEAISAANDSEYGLAASVWTRDIGSAHAVARRLRAGRVGVNVHRAGGIHVPQGGYRQSGWGRDGSFEGLDAYLETKSVLEALDR</sequence>
<dbReference type="InterPro" id="IPR029510">
    <property type="entry name" value="Ald_DH_CS_GLU"/>
</dbReference>
<gene>
    <name evidence="6" type="ORF">H1R19_19285</name>
</gene>
<dbReference type="InterPro" id="IPR015590">
    <property type="entry name" value="Aldehyde_DH_dom"/>
</dbReference>
<dbReference type="InterPro" id="IPR016161">
    <property type="entry name" value="Ald_DH/histidinol_DH"/>
</dbReference>
<keyword evidence="7" id="KW-1185">Reference proteome</keyword>
<proteinExistence type="inferred from homology"/>
<comment type="similarity">
    <text evidence="1 4">Belongs to the aldehyde dehydrogenase family.</text>
</comment>
<evidence type="ECO:0000256" key="1">
    <source>
        <dbReference type="ARBA" id="ARBA00009986"/>
    </source>
</evidence>
<dbReference type="FunFam" id="3.40.605.10:FF:000007">
    <property type="entry name" value="NAD/NADP-dependent betaine aldehyde dehydrogenase"/>
    <property type="match status" value="1"/>
</dbReference>
<keyword evidence="2 4" id="KW-0560">Oxidoreductase</keyword>
<evidence type="ECO:0000256" key="4">
    <source>
        <dbReference type="RuleBase" id="RU003345"/>
    </source>
</evidence>
<dbReference type="EMBL" id="CP059491">
    <property type="protein sequence ID" value="QMT00984.1"/>
    <property type="molecule type" value="Genomic_DNA"/>
</dbReference>
<evidence type="ECO:0000259" key="5">
    <source>
        <dbReference type="Pfam" id="PF00171"/>
    </source>
</evidence>
<dbReference type="PANTHER" id="PTHR11699">
    <property type="entry name" value="ALDEHYDE DEHYDROGENASE-RELATED"/>
    <property type="match status" value="1"/>
</dbReference>
<feature type="active site" evidence="3">
    <location>
        <position position="267"/>
    </location>
</feature>
<dbReference type="Gene3D" id="3.40.605.10">
    <property type="entry name" value="Aldehyde Dehydrogenase, Chain A, domain 1"/>
    <property type="match status" value="1"/>
</dbReference>
<dbReference type="AlphaFoldDB" id="A0A7D7QH30"/>
<evidence type="ECO:0000256" key="3">
    <source>
        <dbReference type="PROSITE-ProRule" id="PRU10007"/>
    </source>
</evidence>
<dbReference type="PROSITE" id="PS00687">
    <property type="entry name" value="ALDEHYDE_DEHYDR_GLU"/>
    <property type="match status" value="1"/>
</dbReference>
<dbReference type="GO" id="GO:0016620">
    <property type="term" value="F:oxidoreductase activity, acting on the aldehyde or oxo group of donors, NAD or NADP as acceptor"/>
    <property type="evidence" value="ECO:0007669"/>
    <property type="project" value="InterPro"/>
</dbReference>
<protein>
    <submittedName>
        <fullName evidence="6">Aldehyde dehydrogenase</fullName>
    </submittedName>
</protein>
<reference evidence="7" key="1">
    <citation type="submission" date="2020-07" db="EMBL/GenBank/DDBJ databases">
        <title>novel species isolated from the respiratory tract of Marmot.</title>
        <authorList>
            <person name="Zhang G."/>
        </authorList>
    </citation>
    <scope>NUCLEOTIDE SEQUENCE [LARGE SCALE GENOMIC DNA]</scope>
    <source>
        <strain evidence="7">686</strain>
    </source>
</reference>